<proteinExistence type="predicted"/>
<keyword evidence="2" id="KW-0963">Cytoplasm</keyword>
<evidence type="ECO:0000256" key="1">
    <source>
        <dbReference type="ARBA" id="ARBA00004186"/>
    </source>
</evidence>
<dbReference type="EMBL" id="AFYH01077728">
    <property type="status" value="NOT_ANNOTATED_CDS"/>
    <property type="molecule type" value="Genomic_DNA"/>
</dbReference>
<feature type="compositionally biased region" description="Basic and acidic residues" evidence="5">
    <location>
        <begin position="82"/>
        <end position="94"/>
    </location>
</feature>
<evidence type="ECO:0000256" key="5">
    <source>
        <dbReference type="SAM" id="MobiDB-lite"/>
    </source>
</evidence>
<feature type="domain" description="Hyaluronan-mediated motility receptor C-terminal" evidence="6">
    <location>
        <begin position="684"/>
        <end position="838"/>
    </location>
</feature>
<dbReference type="Ensembl" id="ENSLACT00000025208.1">
    <property type="protein sequence ID" value="ENSLACP00000023307.1"/>
    <property type="gene ID" value="ENSLACG00000010558.2"/>
</dbReference>
<comment type="subcellular location">
    <subcellularLocation>
        <location evidence="1">Cytoplasm</location>
        <location evidence="1">Cytoskeleton</location>
        <location evidence="1">Spindle</location>
    </subcellularLocation>
</comment>
<dbReference type="EMBL" id="AFYH01077730">
    <property type="status" value="NOT_ANNOTATED_CDS"/>
    <property type="molecule type" value="Genomic_DNA"/>
</dbReference>
<dbReference type="EMBL" id="AFYH01077732">
    <property type="status" value="NOT_ANNOTATED_CDS"/>
    <property type="molecule type" value="Genomic_DNA"/>
</dbReference>
<dbReference type="PANTHER" id="PTHR18956:SF6">
    <property type="entry name" value="HYALURONAN MEDIATED MOTILITY RECEPTOR"/>
    <property type="match status" value="1"/>
</dbReference>
<dbReference type="Proteomes" id="UP000008672">
    <property type="component" value="Unassembled WGS sequence"/>
</dbReference>
<dbReference type="AlphaFoldDB" id="M3XKQ1"/>
<reference evidence="7" key="2">
    <citation type="submission" date="2025-08" db="UniProtKB">
        <authorList>
            <consortium name="Ensembl"/>
        </authorList>
    </citation>
    <scope>IDENTIFICATION</scope>
</reference>
<evidence type="ECO:0000256" key="4">
    <source>
        <dbReference type="SAM" id="Coils"/>
    </source>
</evidence>
<feature type="compositionally biased region" description="Basic and acidic residues" evidence="5">
    <location>
        <begin position="817"/>
        <end position="829"/>
    </location>
</feature>
<evidence type="ECO:0000313" key="8">
    <source>
        <dbReference type="Proteomes" id="UP000008672"/>
    </source>
</evidence>
<dbReference type="EMBL" id="AFYH01077733">
    <property type="status" value="NOT_ANNOTATED_CDS"/>
    <property type="molecule type" value="Genomic_DNA"/>
</dbReference>
<gene>
    <name evidence="7" type="primary">HMMR</name>
</gene>
<reference evidence="7" key="3">
    <citation type="submission" date="2025-09" db="UniProtKB">
        <authorList>
            <consortium name="Ensembl"/>
        </authorList>
    </citation>
    <scope>IDENTIFICATION</scope>
</reference>
<dbReference type="InParanoid" id="M3XKQ1"/>
<dbReference type="Pfam" id="PF15905">
    <property type="entry name" value="HMMR_N"/>
    <property type="match status" value="2"/>
</dbReference>
<evidence type="ECO:0000259" key="6">
    <source>
        <dbReference type="Pfam" id="PF15908"/>
    </source>
</evidence>
<dbReference type="GO" id="GO:0005819">
    <property type="term" value="C:spindle"/>
    <property type="evidence" value="ECO:0007669"/>
    <property type="project" value="UniProtKB-SubCell"/>
</dbReference>
<dbReference type="OMA" id="NEHIGCA"/>
<dbReference type="STRING" id="7897.ENSLACP00000023307"/>
<feature type="region of interest" description="Disordered" evidence="5">
    <location>
        <begin position="1"/>
        <end position="94"/>
    </location>
</feature>
<keyword evidence="4" id="KW-0175">Coiled coil</keyword>
<feature type="coiled-coil region" evidence="4">
    <location>
        <begin position="116"/>
        <end position="572"/>
    </location>
</feature>
<feature type="coiled-coil region" evidence="4">
    <location>
        <begin position="669"/>
        <end position="808"/>
    </location>
</feature>
<reference evidence="8" key="1">
    <citation type="submission" date="2011-08" db="EMBL/GenBank/DDBJ databases">
        <title>The draft genome of Latimeria chalumnae.</title>
        <authorList>
            <person name="Di Palma F."/>
            <person name="Alfoldi J."/>
            <person name="Johnson J."/>
            <person name="Berlin A."/>
            <person name="Gnerre S."/>
            <person name="Jaffe D."/>
            <person name="MacCallum I."/>
            <person name="Young S."/>
            <person name="Walker B.J."/>
            <person name="Lander E."/>
            <person name="Lindblad-Toh K."/>
        </authorList>
    </citation>
    <scope>NUCLEOTIDE SEQUENCE [LARGE SCALE GENOMIC DNA]</scope>
    <source>
        <strain evidence="8">Wild caught</strain>
    </source>
</reference>
<protein>
    <submittedName>
        <fullName evidence="7">Hyaluronan mediated motility receptor</fullName>
    </submittedName>
</protein>
<dbReference type="InterPro" id="IPR026203">
    <property type="entry name" value="IHABP"/>
</dbReference>
<evidence type="ECO:0000256" key="2">
    <source>
        <dbReference type="ARBA" id="ARBA00022490"/>
    </source>
</evidence>
<feature type="coiled-coil region" evidence="4">
    <location>
        <begin position="598"/>
        <end position="639"/>
    </location>
</feature>
<dbReference type="InterPro" id="IPR031794">
    <property type="entry name" value="HMMR_C"/>
</dbReference>
<keyword evidence="8" id="KW-1185">Reference proteome</keyword>
<name>M3XKQ1_LATCH</name>
<dbReference type="FunCoup" id="M3XKQ1">
    <property type="interactions" value="938"/>
</dbReference>
<dbReference type="GO" id="GO:0005540">
    <property type="term" value="F:hyaluronic acid binding"/>
    <property type="evidence" value="ECO:0007669"/>
    <property type="project" value="InterPro"/>
</dbReference>
<accession>M3XKQ1</accession>
<dbReference type="EMBL" id="AFYH01077729">
    <property type="status" value="NOT_ANNOTATED_CDS"/>
    <property type="molecule type" value="Genomic_DNA"/>
</dbReference>
<dbReference type="EMBL" id="AFYH01077731">
    <property type="status" value="NOT_ANNOTATED_CDS"/>
    <property type="molecule type" value="Genomic_DNA"/>
</dbReference>
<keyword evidence="3" id="KW-0206">Cytoskeleton</keyword>
<feature type="region of interest" description="Disordered" evidence="5">
    <location>
        <begin position="817"/>
        <end position="845"/>
    </location>
</feature>
<dbReference type="eggNOG" id="ENOG502QQJM">
    <property type="taxonomic scope" value="Eukaryota"/>
</dbReference>
<dbReference type="GeneTree" id="ENSGT00390000007135"/>
<feature type="compositionally biased region" description="Low complexity" evidence="5">
    <location>
        <begin position="63"/>
        <end position="81"/>
    </location>
</feature>
<evidence type="ECO:0000256" key="3">
    <source>
        <dbReference type="ARBA" id="ARBA00023212"/>
    </source>
</evidence>
<organism evidence="7 8">
    <name type="scientific">Latimeria chalumnae</name>
    <name type="common">Coelacanth</name>
    <dbReference type="NCBI Taxonomy" id="7897"/>
    <lineage>
        <taxon>Eukaryota</taxon>
        <taxon>Metazoa</taxon>
        <taxon>Chordata</taxon>
        <taxon>Craniata</taxon>
        <taxon>Vertebrata</taxon>
        <taxon>Euteleostomi</taxon>
        <taxon>Coelacanthiformes</taxon>
        <taxon>Coelacanthidae</taxon>
        <taxon>Latimeria</taxon>
    </lineage>
</organism>
<evidence type="ECO:0000313" key="7">
    <source>
        <dbReference type="Ensembl" id="ENSLACP00000023307.1"/>
    </source>
</evidence>
<dbReference type="PANTHER" id="PTHR18956">
    <property type="entry name" value="HYALURONAN MEDIATED MOTILITY RECEPTOR"/>
    <property type="match status" value="1"/>
</dbReference>
<dbReference type="Pfam" id="PF15908">
    <property type="entry name" value="HMMR_C"/>
    <property type="match status" value="1"/>
</dbReference>
<sequence length="845" mass="98015">MSFPRAPLRRFNDEVGCAPPPGSYDVKPTEGLRGPVSFEKSQRFKKQKGKENQQLVGNEKELSSSTQKSLSNSSVSSSSNQSEKDTVFLEENNKQKMLEKEIRRLVLEQGEQDKRMQAIEEQHRKKEAKLTAALREKTALSATVASLEKQLSDSKRVNELLKTKFSEESTKKKMNALCAELMEAKNQVYSKDKELGYLQINLEGQIKVLQADLSASKASLAALEEKNHFLEEMHLESKSYGEDLEKEVDKLHALIDELREQGKVLQDYLNDAQEQIQDLGIKMKTKEEKHEREKQLAVSNVEEQYKAAMAKQEQLEKDLQEAQTNLNQSVMEVAQLQDKLSVTEQEKCRLMEEKEQTVKKLTECTTELSQLTEKVEMYKKKSDLAKELLEQKERDLVTLKTDLKAKEVELSEQIKFLDEKCKVIEHEKEQVETEYREKESTLKAELDMLKHTINQQEQGETELQQKQEELTTALQQEKELSDSLRQQLIQFQEETLKERRLLEDELEGALDELDKLQQQEVTAQDLISQLEQENKLRAEELAQLQEELNGKHTELEKMNEMHSRAILQLKEEHSNSLRKLGEVTADFASYKVSKIEERQHLATENSLLQETVAKANENLQKMQRDLTEIQLSKEKAKEEYARMLLDTQTKLAQKDSEIRKAEKLSNLKLSKLQSRLEQQTEEFQKLLEAEKQRKEAVDENTVIKLRAEAQKWQSLYEELSNKVKPFQEQLDAFEAEKNCLLNENGAAQEELNKLSDAYAKLLGHQNQRQKIKHVVKLKEENSQLRQEVTKLRNQLAKEKQVQKKFEDQMKLAQGVRRFDTFKHDSKENDVPSTPLREGNRNMVIS</sequence>
<dbReference type="GO" id="GO:0016020">
    <property type="term" value="C:membrane"/>
    <property type="evidence" value="ECO:0007669"/>
    <property type="project" value="TreeGrafter"/>
</dbReference>